<dbReference type="Pfam" id="PF01266">
    <property type="entry name" value="DAO"/>
    <property type="match status" value="1"/>
</dbReference>
<name>A0ABP8KE29_9ACTN</name>
<dbReference type="PANTHER" id="PTHR13847:SF287">
    <property type="entry name" value="FAD-DEPENDENT OXIDOREDUCTASE DOMAIN-CONTAINING PROTEIN 1"/>
    <property type="match status" value="1"/>
</dbReference>
<organism evidence="3 4">
    <name type="scientific">Tsukamurella soli</name>
    <dbReference type="NCBI Taxonomy" id="644556"/>
    <lineage>
        <taxon>Bacteria</taxon>
        <taxon>Bacillati</taxon>
        <taxon>Actinomycetota</taxon>
        <taxon>Actinomycetes</taxon>
        <taxon>Mycobacteriales</taxon>
        <taxon>Tsukamurellaceae</taxon>
        <taxon>Tsukamurella</taxon>
    </lineage>
</organism>
<dbReference type="InterPro" id="IPR036188">
    <property type="entry name" value="FAD/NAD-bd_sf"/>
</dbReference>
<evidence type="ECO:0000259" key="2">
    <source>
        <dbReference type="Pfam" id="PF01266"/>
    </source>
</evidence>
<proteinExistence type="predicted"/>
<dbReference type="PANTHER" id="PTHR13847">
    <property type="entry name" value="SARCOSINE DEHYDROGENASE-RELATED"/>
    <property type="match status" value="1"/>
</dbReference>
<evidence type="ECO:0000313" key="3">
    <source>
        <dbReference type="EMBL" id="GAA4404421.1"/>
    </source>
</evidence>
<keyword evidence="4" id="KW-1185">Reference proteome</keyword>
<sequence length="383" mass="39893">MRADVDVVIVGAGIVGAAAALELARSGRSVVVLERFEPIGAGSRATAGNLHIQGLHARRPGQDTPVDTARLLPMQRVASDLWNAWDATVPGLGLVRCGGYSVAETQEQAQLLTDKSIREADAGIPTTVLSGKAARARMPLLGPTVEAATWCEWDGFADPVAAGTALLDQATREGVELRAHRPVTGLEHDGSRWLVETETGATRAESVVLACGPWLADVAALAGVNLDLVPRSLQMHSFEAAPGTLTCLVQHVAEGMSLKQQADRLILGGGWPAGPYRAADGRAPVLASSTAGNHAQMTRLIPQLGSAPLTDVWTGPVVTTPDEMPVIGALPAAPRLFVAGGTYSFTFAPLWARTLTALIAGSPPPVDVSAFGPDRLTSISAEE</sequence>
<comment type="caution">
    <text evidence="3">The sequence shown here is derived from an EMBL/GenBank/DDBJ whole genome shotgun (WGS) entry which is preliminary data.</text>
</comment>
<evidence type="ECO:0000313" key="4">
    <source>
        <dbReference type="Proteomes" id="UP001500635"/>
    </source>
</evidence>
<dbReference type="Gene3D" id="3.50.50.60">
    <property type="entry name" value="FAD/NAD(P)-binding domain"/>
    <property type="match status" value="1"/>
</dbReference>
<keyword evidence="1" id="KW-0560">Oxidoreductase</keyword>
<gene>
    <name evidence="3" type="ORF">GCM10023147_46880</name>
</gene>
<dbReference type="SUPFAM" id="SSF51905">
    <property type="entry name" value="FAD/NAD(P)-binding domain"/>
    <property type="match status" value="1"/>
</dbReference>
<dbReference type="EMBL" id="BAABFR010000122">
    <property type="protein sequence ID" value="GAA4404421.1"/>
    <property type="molecule type" value="Genomic_DNA"/>
</dbReference>
<dbReference type="RefSeq" id="WP_345000751.1">
    <property type="nucleotide sequence ID" value="NZ_BAABFR010000122.1"/>
</dbReference>
<dbReference type="Gene3D" id="3.30.9.10">
    <property type="entry name" value="D-Amino Acid Oxidase, subunit A, domain 2"/>
    <property type="match status" value="1"/>
</dbReference>
<dbReference type="InterPro" id="IPR006076">
    <property type="entry name" value="FAD-dep_OxRdtase"/>
</dbReference>
<evidence type="ECO:0000256" key="1">
    <source>
        <dbReference type="ARBA" id="ARBA00023002"/>
    </source>
</evidence>
<feature type="domain" description="FAD dependent oxidoreductase" evidence="2">
    <location>
        <begin position="6"/>
        <end position="358"/>
    </location>
</feature>
<reference evidence="4" key="1">
    <citation type="journal article" date="2019" name="Int. J. Syst. Evol. Microbiol.">
        <title>The Global Catalogue of Microorganisms (GCM) 10K type strain sequencing project: providing services to taxonomists for standard genome sequencing and annotation.</title>
        <authorList>
            <consortium name="The Broad Institute Genomics Platform"/>
            <consortium name="The Broad Institute Genome Sequencing Center for Infectious Disease"/>
            <person name="Wu L."/>
            <person name="Ma J."/>
        </authorList>
    </citation>
    <scope>NUCLEOTIDE SEQUENCE [LARGE SCALE GENOMIC DNA]</scope>
    <source>
        <strain evidence="4">JCM 17688</strain>
    </source>
</reference>
<dbReference type="Proteomes" id="UP001500635">
    <property type="component" value="Unassembled WGS sequence"/>
</dbReference>
<accession>A0ABP8KE29</accession>
<protein>
    <submittedName>
        <fullName evidence="3">FAD-binding oxidoreductase</fullName>
    </submittedName>
</protein>